<feature type="chain" id="PRO_5032776657" description="Secreted protein" evidence="1">
    <location>
        <begin position="33"/>
        <end position="116"/>
    </location>
</feature>
<keyword evidence="1" id="KW-0732">Signal</keyword>
<organism evidence="2 3">
    <name type="scientific">Polarella glacialis</name>
    <name type="common">Dinoflagellate</name>
    <dbReference type="NCBI Taxonomy" id="89957"/>
    <lineage>
        <taxon>Eukaryota</taxon>
        <taxon>Sar</taxon>
        <taxon>Alveolata</taxon>
        <taxon>Dinophyceae</taxon>
        <taxon>Suessiales</taxon>
        <taxon>Suessiaceae</taxon>
        <taxon>Polarella</taxon>
    </lineage>
</organism>
<proteinExistence type="predicted"/>
<protein>
    <recommendedName>
        <fullName evidence="4">Secreted protein</fullName>
    </recommendedName>
</protein>
<gene>
    <name evidence="2" type="ORF">PGLA1383_LOCUS142</name>
</gene>
<sequence length="116" mass="13016">MISGSVRRGLHGTMVLCHQLLAGAAMPPPTSASAISKCRSLREWRRMLSREARRSTRLPPRLAICTPSSRNLLCWSSTRARSLIASTTTSSRLWCRAQRQTNNFRKLKKARRAIGP</sequence>
<evidence type="ECO:0000313" key="2">
    <source>
        <dbReference type="EMBL" id="CAE8581110.1"/>
    </source>
</evidence>
<evidence type="ECO:0008006" key="4">
    <source>
        <dbReference type="Google" id="ProtNLM"/>
    </source>
</evidence>
<dbReference type="Proteomes" id="UP000654075">
    <property type="component" value="Unassembled WGS sequence"/>
</dbReference>
<comment type="caution">
    <text evidence="2">The sequence shown here is derived from an EMBL/GenBank/DDBJ whole genome shotgun (WGS) entry which is preliminary data.</text>
</comment>
<accession>A0A813D6B1</accession>
<evidence type="ECO:0000256" key="1">
    <source>
        <dbReference type="SAM" id="SignalP"/>
    </source>
</evidence>
<evidence type="ECO:0000313" key="3">
    <source>
        <dbReference type="Proteomes" id="UP000654075"/>
    </source>
</evidence>
<feature type="signal peptide" evidence="1">
    <location>
        <begin position="1"/>
        <end position="32"/>
    </location>
</feature>
<keyword evidence="3" id="KW-1185">Reference proteome</keyword>
<reference evidence="2" key="1">
    <citation type="submission" date="2021-02" db="EMBL/GenBank/DDBJ databases">
        <authorList>
            <person name="Dougan E. K."/>
            <person name="Rhodes N."/>
            <person name="Thang M."/>
            <person name="Chan C."/>
        </authorList>
    </citation>
    <scope>NUCLEOTIDE SEQUENCE</scope>
</reference>
<name>A0A813D6B1_POLGL</name>
<dbReference type="EMBL" id="CAJNNV010000024">
    <property type="protein sequence ID" value="CAE8581110.1"/>
    <property type="molecule type" value="Genomic_DNA"/>
</dbReference>
<dbReference type="AlphaFoldDB" id="A0A813D6B1"/>